<accession>A0A4R1L3N1</accession>
<dbReference type="EMBL" id="SMGK01000003">
    <property type="protein sequence ID" value="TCK72642.1"/>
    <property type="molecule type" value="Genomic_DNA"/>
</dbReference>
<feature type="domain" description="DUF5666" evidence="1">
    <location>
        <begin position="155"/>
        <end position="217"/>
    </location>
</feature>
<dbReference type="InterPro" id="IPR043724">
    <property type="entry name" value="DUF5666"/>
</dbReference>
<sequence>MWKNATSCQAGASHGAGIGRKLNVRLVLKLVSVLLLAMGTARFAGSQDSAEPATFPAGADILQGTVTGVEGGTYQVKTEGGATWKVFTGVNTFFRKQRDPIKPADIHIGDAIVAGGEVDQKAKTVGAVFLAVIDPAQAKEIEQRRADFGKTWLAGKVTAINDLKITIERPDKKAATIAVDENTSFRKRHDSITLLDIKPGDRVYARGALQNGLFMASILTVVDPNQRRGDPAARP</sequence>
<dbReference type="Proteomes" id="UP000295210">
    <property type="component" value="Unassembled WGS sequence"/>
</dbReference>
<protein>
    <recommendedName>
        <fullName evidence="1">DUF5666 domain-containing protein</fullName>
    </recommendedName>
</protein>
<dbReference type="AlphaFoldDB" id="A0A4R1L3N1"/>
<evidence type="ECO:0000313" key="3">
    <source>
        <dbReference type="Proteomes" id="UP000295210"/>
    </source>
</evidence>
<comment type="caution">
    <text evidence="2">The sequence shown here is derived from an EMBL/GenBank/DDBJ whole genome shotgun (WGS) entry which is preliminary data.</text>
</comment>
<evidence type="ECO:0000313" key="2">
    <source>
        <dbReference type="EMBL" id="TCK72642.1"/>
    </source>
</evidence>
<organism evidence="2 3">
    <name type="scientific">Acidipila rosea</name>
    <dbReference type="NCBI Taxonomy" id="768535"/>
    <lineage>
        <taxon>Bacteria</taxon>
        <taxon>Pseudomonadati</taxon>
        <taxon>Acidobacteriota</taxon>
        <taxon>Terriglobia</taxon>
        <taxon>Terriglobales</taxon>
        <taxon>Acidobacteriaceae</taxon>
        <taxon>Acidipila</taxon>
    </lineage>
</organism>
<reference evidence="2 3" key="1">
    <citation type="submission" date="2019-03" db="EMBL/GenBank/DDBJ databases">
        <title>Genomic Encyclopedia of Type Strains, Phase IV (KMG-IV): sequencing the most valuable type-strain genomes for metagenomic binning, comparative biology and taxonomic classification.</title>
        <authorList>
            <person name="Goeker M."/>
        </authorList>
    </citation>
    <scope>NUCLEOTIDE SEQUENCE [LARGE SCALE GENOMIC DNA]</scope>
    <source>
        <strain evidence="2 3">DSM 103428</strain>
    </source>
</reference>
<evidence type="ECO:0000259" key="1">
    <source>
        <dbReference type="Pfam" id="PF18914"/>
    </source>
</evidence>
<dbReference type="Pfam" id="PF18914">
    <property type="entry name" value="DUF5666"/>
    <property type="match status" value="1"/>
</dbReference>
<name>A0A4R1L3N1_9BACT</name>
<gene>
    <name evidence="2" type="ORF">C7378_2228</name>
</gene>
<proteinExistence type="predicted"/>
<keyword evidence="3" id="KW-1185">Reference proteome</keyword>